<dbReference type="Pfam" id="PF14568">
    <property type="entry name" value="SUKH_6"/>
    <property type="match status" value="1"/>
</dbReference>
<evidence type="ECO:0000313" key="2">
    <source>
        <dbReference type="Proteomes" id="UP000198583"/>
    </source>
</evidence>
<keyword evidence="2" id="KW-1185">Reference proteome</keyword>
<evidence type="ECO:0008006" key="3">
    <source>
        <dbReference type="Google" id="ProtNLM"/>
    </source>
</evidence>
<proteinExistence type="predicted"/>
<gene>
    <name evidence="1" type="ORF">SAMN04488564_106469</name>
</gene>
<dbReference type="SUPFAM" id="SSF160631">
    <property type="entry name" value="SMI1/KNR4-like"/>
    <property type="match status" value="1"/>
</dbReference>
<dbReference type="InterPro" id="IPR037883">
    <property type="entry name" value="Knr4/Smi1-like_sf"/>
</dbReference>
<accession>A0A1I6EZF5</accession>
<name>A0A1I6EZF5_9PSEU</name>
<dbReference type="OrthoDB" id="5572373at2"/>
<evidence type="ECO:0000313" key="1">
    <source>
        <dbReference type="EMBL" id="SFR23080.1"/>
    </source>
</evidence>
<dbReference type="STRING" id="84724.SAMN04488564_106469"/>
<dbReference type="EMBL" id="FOYL01000006">
    <property type="protein sequence ID" value="SFR23080.1"/>
    <property type="molecule type" value="Genomic_DNA"/>
</dbReference>
<organism evidence="1 2">
    <name type="scientific">Lentzea waywayandensis</name>
    <dbReference type="NCBI Taxonomy" id="84724"/>
    <lineage>
        <taxon>Bacteria</taxon>
        <taxon>Bacillati</taxon>
        <taxon>Actinomycetota</taxon>
        <taxon>Actinomycetes</taxon>
        <taxon>Pseudonocardiales</taxon>
        <taxon>Pseudonocardiaceae</taxon>
        <taxon>Lentzea</taxon>
    </lineage>
</organism>
<reference evidence="2" key="1">
    <citation type="submission" date="2016-10" db="EMBL/GenBank/DDBJ databases">
        <authorList>
            <person name="Varghese N."/>
            <person name="Submissions S."/>
        </authorList>
    </citation>
    <scope>NUCLEOTIDE SEQUENCE [LARGE SCALE GENOMIC DNA]</scope>
    <source>
        <strain evidence="2">DSM 44232</strain>
    </source>
</reference>
<dbReference type="Gene3D" id="3.40.1580.10">
    <property type="entry name" value="SMI1/KNR4-like"/>
    <property type="match status" value="1"/>
</dbReference>
<dbReference type="Proteomes" id="UP000198583">
    <property type="component" value="Unassembled WGS sequence"/>
</dbReference>
<dbReference type="RefSeq" id="WP_093599170.1">
    <property type="nucleotide sequence ID" value="NZ_FOYL01000006.1"/>
</dbReference>
<sequence length="154" mass="17656">MSRSADLVRLLRWEPKREPELSWGDAEEHVGFAFPGDYKELLSAFGSGVFDHVVEVTSPVDDEESLDVFFSDIYETREVDDLVPWGKAGRCTLFWRTGTDDPDQWTITWCDAEFSEWESYDGPTTAFLHDLLTGKIQSRLIGFTPTRNPGFWPN</sequence>
<protein>
    <recommendedName>
        <fullName evidence="3">SMI1-KNR4 cell-wall</fullName>
    </recommendedName>
</protein>
<dbReference type="AlphaFoldDB" id="A0A1I6EZF5"/>